<proteinExistence type="predicted"/>
<sequence length="121" mass="13699">MKPLLKKDIDAFLKRFDNFIDAELRFIEIVSATTVKITLAAQDSARGFDWITLTLEFNGISDAMLLENSKLSHVDMSEGITLLCENNLFAFGIGSYNDLRNITDSLCYIKADSLKYSQDEF</sequence>
<dbReference type="AlphaFoldDB" id="A0AAJ4DNI3"/>
<organism evidence="1 2">
    <name type="scientific">Sulfurimonas xiamenensis</name>
    <dbReference type="NCBI Taxonomy" id="2590021"/>
    <lineage>
        <taxon>Bacteria</taxon>
        <taxon>Pseudomonadati</taxon>
        <taxon>Campylobacterota</taxon>
        <taxon>Epsilonproteobacteria</taxon>
        <taxon>Campylobacterales</taxon>
        <taxon>Sulfurimonadaceae</taxon>
        <taxon>Sulfurimonas</taxon>
    </lineage>
</organism>
<dbReference type="EMBL" id="CP041166">
    <property type="protein sequence ID" value="QFR44257.1"/>
    <property type="molecule type" value="Genomic_DNA"/>
</dbReference>
<dbReference type="KEGG" id="suln:FJR47_09655"/>
<gene>
    <name evidence="1" type="ORF">FJR47_09655</name>
</gene>
<keyword evidence="2" id="KW-1185">Reference proteome</keyword>
<reference evidence="2" key="1">
    <citation type="submission" date="2019-06" db="EMBL/GenBank/DDBJ databases">
        <title>Sulfurimonas gotlandica sp. nov., a chemoautotrophic and psychrotolerant epsilonproteobacterium isolated from a pelagic redoxcline, and an emended description of the genus Sulfurimonas.</title>
        <authorList>
            <person name="Wang S."/>
            <person name="Jiang L."/>
            <person name="Shao Z."/>
        </authorList>
    </citation>
    <scope>NUCLEOTIDE SEQUENCE [LARGE SCALE GENOMIC DNA]</scope>
    <source>
        <strain evidence="2">1-1N</strain>
    </source>
</reference>
<name>A0AAJ4DNI3_9BACT</name>
<dbReference type="Proteomes" id="UP000326061">
    <property type="component" value="Chromosome"/>
</dbReference>
<evidence type="ECO:0000313" key="2">
    <source>
        <dbReference type="Proteomes" id="UP000326061"/>
    </source>
</evidence>
<evidence type="ECO:0000313" key="1">
    <source>
        <dbReference type="EMBL" id="QFR44257.1"/>
    </source>
</evidence>
<accession>A0AAJ4DNI3</accession>
<protein>
    <submittedName>
        <fullName evidence="1">Uncharacterized protein</fullName>
    </submittedName>
</protein>